<protein>
    <submittedName>
        <fullName evidence="1">Uncharacterized protein</fullName>
    </submittedName>
</protein>
<gene>
    <name evidence="1" type="ORF">BD410DRAFT_806612</name>
</gene>
<name>A0A4Y7PTB9_9AGAM</name>
<evidence type="ECO:0000313" key="1">
    <source>
        <dbReference type="EMBL" id="TDL18296.1"/>
    </source>
</evidence>
<dbReference type="EMBL" id="ML170209">
    <property type="protein sequence ID" value="TDL18296.1"/>
    <property type="molecule type" value="Genomic_DNA"/>
</dbReference>
<dbReference type="Proteomes" id="UP000294933">
    <property type="component" value="Unassembled WGS sequence"/>
</dbReference>
<keyword evidence="2" id="KW-1185">Reference proteome</keyword>
<organism evidence="1 2">
    <name type="scientific">Rickenella mellea</name>
    <dbReference type="NCBI Taxonomy" id="50990"/>
    <lineage>
        <taxon>Eukaryota</taxon>
        <taxon>Fungi</taxon>
        <taxon>Dikarya</taxon>
        <taxon>Basidiomycota</taxon>
        <taxon>Agaricomycotina</taxon>
        <taxon>Agaricomycetes</taxon>
        <taxon>Hymenochaetales</taxon>
        <taxon>Rickenellaceae</taxon>
        <taxon>Rickenella</taxon>
    </lineage>
</organism>
<proteinExistence type="predicted"/>
<dbReference type="VEuPathDB" id="FungiDB:BD410DRAFT_806612"/>
<accession>A0A4Y7PTB9</accession>
<evidence type="ECO:0000313" key="2">
    <source>
        <dbReference type="Proteomes" id="UP000294933"/>
    </source>
</evidence>
<reference evidence="1 2" key="1">
    <citation type="submission" date="2018-06" db="EMBL/GenBank/DDBJ databases">
        <title>A transcriptomic atlas of mushroom development highlights an independent origin of complex multicellularity.</title>
        <authorList>
            <consortium name="DOE Joint Genome Institute"/>
            <person name="Krizsan K."/>
            <person name="Almasi E."/>
            <person name="Merenyi Z."/>
            <person name="Sahu N."/>
            <person name="Viragh M."/>
            <person name="Koszo T."/>
            <person name="Mondo S."/>
            <person name="Kiss B."/>
            <person name="Balint B."/>
            <person name="Kues U."/>
            <person name="Barry K."/>
            <person name="Hegedus J.C."/>
            <person name="Henrissat B."/>
            <person name="Johnson J."/>
            <person name="Lipzen A."/>
            <person name="Ohm R."/>
            <person name="Nagy I."/>
            <person name="Pangilinan J."/>
            <person name="Yan J."/>
            <person name="Xiong Y."/>
            <person name="Grigoriev I.V."/>
            <person name="Hibbett D.S."/>
            <person name="Nagy L.G."/>
        </authorList>
    </citation>
    <scope>NUCLEOTIDE SEQUENCE [LARGE SCALE GENOMIC DNA]</scope>
    <source>
        <strain evidence="1 2">SZMC22713</strain>
    </source>
</reference>
<sequence>MPCTSLSGGSGLDLRYVLNCTEVEALLDKTQNEILDLTEVPGEEVASLTGHMPLIARDRNRGNSGLAGVIASMMYQAALVRNAAFAACNNLSPQQNLRPIRVLARSVSNLPENETLPTGDQVVVFSDIESAPTPLCSPDHLSLH</sequence>
<dbReference type="AlphaFoldDB" id="A0A4Y7PTB9"/>